<gene>
    <name evidence="1" type="ORF">METZ01_LOCUS35501</name>
</gene>
<evidence type="ECO:0000313" key="1">
    <source>
        <dbReference type="EMBL" id="SUZ82647.1"/>
    </source>
</evidence>
<dbReference type="AlphaFoldDB" id="A0A381QY67"/>
<protein>
    <submittedName>
        <fullName evidence="1">Uncharacterized protein</fullName>
    </submittedName>
</protein>
<dbReference type="EMBL" id="UINC01001516">
    <property type="protein sequence ID" value="SUZ82647.1"/>
    <property type="molecule type" value="Genomic_DNA"/>
</dbReference>
<proteinExistence type="predicted"/>
<dbReference type="PROSITE" id="PS51257">
    <property type="entry name" value="PROKAR_LIPOPROTEIN"/>
    <property type="match status" value="1"/>
</dbReference>
<reference evidence="1" key="1">
    <citation type="submission" date="2018-05" db="EMBL/GenBank/DDBJ databases">
        <authorList>
            <person name="Lanie J.A."/>
            <person name="Ng W.-L."/>
            <person name="Kazmierczak K.M."/>
            <person name="Andrzejewski T.M."/>
            <person name="Davidsen T.M."/>
            <person name="Wayne K.J."/>
            <person name="Tettelin H."/>
            <person name="Glass J.I."/>
            <person name="Rusch D."/>
            <person name="Podicherti R."/>
            <person name="Tsui H.-C.T."/>
            <person name="Winkler M.E."/>
        </authorList>
    </citation>
    <scope>NUCLEOTIDE SEQUENCE</scope>
</reference>
<organism evidence="1">
    <name type="scientific">marine metagenome</name>
    <dbReference type="NCBI Taxonomy" id="408172"/>
    <lineage>
        <taxon>unclassified sequences</taxon>
        <taxon>metagenomes</taxon>
        <taxon>ecological metagenomes</taxon>
    </lineage>
</organism>
<name>A0A381QY67_9ZZZZ</name>
<sequence length="71" mass="7684">MIRKNSKLFIRNIIPLLSVLLLVLLLSACNNIDKAGPATAIVSIKLNHSQLSSRMAGVSTRFTAGAEFDET</sequence>
<accession>A0A381QY67</accession>